<protein>
    <submittedName>
        <fullName evidence="1">20985_t:CDS:1</fullName>
    </submittedName>
</protein>
<evidence type="ECO:0000313" key="1">
    <source>
        <dbReference type="EMBL" id="CAG8799646.1"/>
    </source>
</evidence>
<proteinExistence type="predicted"/>
<name>A0A9N9JVQ4_9GLOM</name>
<evidence type="ECO:0000313" key="2">
    <source>
        <dbReference type="Proteomes" id="UP000789405"/>
    </source>
</evidence>
<dbReference type="Proteomes" id="UP000789405">
    <property type="component" value="Unassembled WGS sequence"/>
</dbReference>
<dbReference type="AlphaFoldDB" id="A0A9N9JVQ4"/>
<accession>A0A9N9JVQ4</accession>
<reference evidence="1" key="1">
    <citation type="submission" date="2021-06" db="EMBL/GenBank/DDBJ databases">
        <authorList>
            <person name="Kallberg Y."/>
            <person name="Tangrot J."/>
            <person name="Rosling A."/>
        </authorList>
    </citation>
    <scope>NUCLEOTIDE SEQUENCE</scope>
    <source>
        <strain evidence="1">MA453B</strain>
    </source>
</reference>
<organism evidence="1 2">
    <name type="scientific">Dentiscutata erythropus</name>
    <dbReference type="NCBI Taxonomy" id="1348616"/>
    <lineage>
        <taxon>Eukaryota</taxon>
        <taxon>Fungi</taxon>
        <taxon>Fungi incertae sedis</taxon>
        <taxon>Mucoromycota</taxon>
        <taxon>Glomeromycotina</taxon>
        <taxon>Glomeromycetes</taxon>
        <taxon>Diversisporales</taxon>
        <taxon>Gigasporaceae</taxon>
        <taxon>Dentiscutata</taxon>
    </lineage>
</organism>
<keyword evidence="2" id="KW-1185">Reference proteome</keyword>
<sequence>MSDFTSKDEFDFNDDIFFEEEKVDSPKSVENEENAVTTMSLLQEEVSSNCFNQIENDKIIARLCGKCEQKFSPTTTTGVLSNHLNNKHSIELTLKRNSLIQRPYSRGDA</sequence>
<gene>
    <name evidence="1" type="ORF">DERYTH_LOCUS23101</name>
</gene>
<dbReference type="EMBL" id="CAJVPY010034100">
    <property type="protein sequence ID" value="CAG8799646.1"/>
    <property type="molecule type" value="Genomic_DNA"/>
</dbReference>
<comment type="caution">
    <text evidence="1">The sequence shown here is derived from an EMBL/GenBank/DDBJ whole genome shotgun (WGS) entry which is preliminary data.</text>
</comment>